<dbReference type="Gene3D" id="3.30.60.230">
    <property type="entry name" value="Lsr2, dimerization domain"/>
    <property type="match status" value="1"/>
</dbReference>
<protein>
    <submittedName>
        <fullName evidence="5">Lsr2 family protein</fullName>
    </submittedName>
</protein>
<organism evidence="5 6">
    <name type="scientific">Tessaracoccus antarcticus</name>
    <dbReference type="NCBI Taxonomy" id="2479848"/>
    <lineage>
        <taxon>Bacteria</taxon>
        <taxon>Bacillati</taxon>
        <taxon>Actinomycetota</taxon>
        <taxon>Actinomycetes</taxon>
        <taxon>Propionibacteriales</taxon>
        <taxon>Propionibacteriaceae</taxon>
        <taxon>Tessaracoccus</taxon>
    </lineage>
</organism>
<comment type="caution">
    <text evidence="5">The sequence shown here is derived from an EMBL/GenBank/DDBJ whole genome shotgun (WGS) entry which is preliminary data.</text>
</comment>
<dbReference type="GO" id="GO:0016746">
    <property type="term" value="F:acyltransferase activity"/>
    <property type="evidence" value="ECO:0007669"/>
    <property type="project" value="InterPro"/>
</dbReference>
<evidence type="ECO:0000259" key="3">
    <source>
        <dbReference type="Pfam" id="PF11774"/>
    </source>
</evidence>
<dbReference type="EMBL" id="REFW01000001">
    <property type="protein sequence ID" value="RMB61157.1"/>
    <property type="molecule type" value="Genomic_DNA"/>
</dbReference>
<dbReference type="InterPro" id="IPR055370">
    <property type="entry name" value="Lsr2_DNA-bd"/>
</dbReference>
<dbReference type="InterPro" id="IPR036625">
    <property type="entry name" value="E3-bd_dom_sf"/>
</dbReference>
<dbReference type="InterPro" id="IPR024412">
    <property type="entry name" value="Lsr2_dim_dom"/>
</dbReference>
<feature type="compositionally biased region" description="Basic and acidic residues" evidence="2">
    <location>
        <begin position="82"/>
        <end position="108"/>
    </location>
</feature>
<sequence>MARKVQMILLDDIDGSEAKRTVTFAVDGKGYEIDLNEANLDKLSEALAPFVDKARRTTGAPRRTAARRTGSGGTDASAVRTWAREQGHEVSDRGRVPKEIRDAYEQAH</sequence>
<keyword evidence="1" id="KW-0238">DNA-binding</keyword>
<dbReference type="Gene3D" id="4.10.320.10">
    <property type="entry name" value="E3-binding domain"/>
    <property type="match status" value="1"/>
</dbReference>
<evidence type="ECO:0000256" key="1">
    <source>
        <dbReference type="ARBA" id="ARBA00023125"/>
    </source>
</evidence>
<dbReference type="GO" id="GO:0003677">
    <property type="term" value="F:DNA binding"/>
    <property type="evidence" value="ECO:0007669"/>
    <property type="project" value="UniProtKB-KW"/>
</dbReference>
<dbReference type="Pfam" id="PF23359">
    <property type="entry name" value="Lsr2_DNA-bd"/>
    <property type="match status" value="1"/>
</dbReference>
<dbReference type="InterPro" id="IPR042261">
    <property type="entry name" value="Lsr2-like_dimerization"/>
</dbReference>
<name>A0A3M0GA62_9ACTN</name>
<dbReference type="Proteomes" id="UP000275256">
    <property type="component" value="Unassembled WGS sequence"/>
</dbReference>
<dbReference type="RefSeq" id="WP_121899704.1">
    <property type="nucleotide sequence ID" value="NZ_REFW01000001.1"/>
</dbReference>
<evidence type="ECO:0000313" key="6">
    <source>
        <dbReference type="Proteomes" id="UP000275256"/>
    </source>
</evidence>
<accession>A0A3M0GA62</accession>
<reference evidence="5 6" key="1">
    <citation type="submission" date="2018-10" db="EMBL/GenBank/DDBJ databases">
        <title>Tessaracoccus antarcticuss sp. nov., isolated from sediment.</title>
        <authorList>
            <person name="Zhou L.Y."/>
            <person name="Du Z.J."/>
        </authorList>
    </citation>
    <scope>NUCLEOTIDE SEQUENCE [LARGE SCALE GENOMIC DNA]</scope>
    <source>
        <strain evidence="5 6">JDX10</strain>
    </source>
</reference>
<dbReference type="AlphaFoldDB" id="A0A3M0GA62"/>
<dbReference type="Pfam" id="PF11774">
    <property type="entry name" value="Lsr2"/>
    <property type="match status" value="1"/>
</dbReference>
<evidence type="ECO:0000313" key="5">
    <source>
        <dbReference type="EMBL" id="RMB61157.1"/>
    </source>
</evidence>
<feature type="compositionally biased region" description="Low complexity" evidence="2">
    <location>
        <begin position="57"/>
        <end position="69"/>
    </location>
</feature>
<gene>
    <name evidence="5" type="ORF">EAX62_00275</name>
</gene>
<feature type="region of interest" description="Disordered" evidence="2">
    <location>
        <begin position="54"/>
        <end position="108"/>
    </location>
</feature>
<dbReference type="OrthoDB" id="4113332at2"/>
<feature type="domain" description="Lsr2 DNA-binding" evidence="4">
    <location>
        <begin position="73"/>
        <end position="107"/>
    </location>
</feature>
<evidence type="ECO:0000256" key="2">
    <source>
        <dbReference type="SAM" id="MobiDB-lite"/>
    </source>
</evidence>
<evidence type="ECO:0000259" key="4">
    <source>
        <dbReference type="Pfam" id="PF23359"/>
    </source>
</evidence>
<feature type="domain" description="Lsr2 dimerization" evidence="3">
    <location>
        <begin position="1"/>
        <end position="57"/>
    </location>
</feature>
<proteinExistence type="predicted"/>
<keyword evidence="6" id="KW-1185">Reference proteome</keyword>